<accession>A0A6A6F5B1</accession>
<protein>
    <submittedName>
        <fullName evidence="2">Uncharacterized protein</fullName>
    </submittedName>
</protein>
<evidence type="ECO:0000313" key="2">
    <source>
        <dbReference type="EMBL" id="KAF2207731.1"/>
    </source>
</evidence>
<dbReference type="AlphaFoldDB" id="A0A6A6F5B1"/>
<feature type="region of interest" description="Disordered" evidence="1">
    <location>
        <begin position="1"/>
        <end position="87"/>
    </location>
</feature>
<dbReference type="EMBL" id="ML992700">
    <property type="protein sequence ID" value="KAF2207731.1"/>
    <property type="molecule type" value="Genomic_DNA"/>
</dbReference>
<reference evidence="2" key="1">
    <citation type="journal article" date="2020" name="Stud. Mycol.">
        <title>101 Dothideomycetes genomes: a test case for predicting lifestyles and emergence of pathogens.</title>
        <authorList>
            <person name="Haridas S."/>
            <person name="Albert R."/>
            <person name="Binder M."/>
            <person name="Bloem J."/>
            <person name="Labutti K."/>
            <person name="Salamov A."/>
            <person name="Andreopoulos B."/>
            <person name="Baker S."/>
            <person name="Barry K."/>
            <person name="Bills G."/>
            <person name="Bluhm B."/>
            <person name="Cannon C."/>
            <person name="Castanera R."/>
            <person name="Culley D."/>
            <person name="Daum C."/>
            <person name="Ezra D."/>
            <person name="Gonzalez J."/>
            <person name="Henrissat B."/>
            <person name="Kuo A."/>
            <person name="Liang C."/>
            <person name="Lipzen A."/>
            <person name="Lutzoni F."/>
            <person name="Magnuson J."/>
            <person name="Mondo S."/>
            <person name="Nolan M."/>
            <person name="Ohm R."/>
            <person name="Pangilinan J."/>
            <person name="Park H.-J."/>
            <person name="Ramirez L."/>
            <person name="Alfaro M."/>
            <person name="Sun H."/>
            <person name="Tritt A."/>
            <person name="Yoshinaga Y."/>
            <person name="Zwiers L.-H."/>
            <person name="Turgeon B."/>
            <person name="Goodwin S."/>
            <person name="Spatafora J."/>
            <person name="Crous P."/>
            <person name="Grigoriev I."/>
        </authorList>
    </citation>
    <scope>NUCLEOTIDE SEQUENCE</scope>
    <source>
        <strain evidence="2">SCOH1-5</strain>
    </source>
</reference>
<sequence length="126" mass="13849">MSSPTSETHPYSYQKPSTMATRSLITNQPPTETPSAASHDHETTANHPGVLKRRVTNNYEKALASTHNSSTVDDQEHQQDSGARPILDRVQSFNKNDYKREVMQQALANAGTVEGHGYHSTTTAAQ</sequence>
<evidence type="ECO:0000313" key="3">
    <source>
        <dbReference type="Proteomes" id="UP000799539"/>
    </source>
</evidence>
<evidence type="ECO:0000256" key="1">
    <source>
        <dbReference type="SAM" id="MobiDB-lite"/>
    </source>
</evidence>
<dbReference type="OrthoDB" id="3643646at2759"/>
<proteinExistence type="predicted"/>
<keyword evidence="3" id="KW-1185">Reference proteome</keyword>
<gene>
    <name evidence="2" type="ORF">CERZMDRAFT_107651</name>
</gene>
<feature type="compositionally biased region" description="Polar residues" evidence="1">
    <location>
        <begin position="1"/>
        <end position="36"/>
    </location>
</feature>
<dbReference type="Proteomes" id="UP000799539">
    <property type="component" value="Unassembled WGS sequence"/>
</dbReference>
<organism evidence="2 3">
    <name type="scientific">Cercospora zeae-maydis SCOH1-5</name>
    <dbReference type="NCBI Taxonomy" id="717836"/>
    <lineage>
        <taxon>Eukaryota</taxon>
        <taxon>Fungi</taxon>
        <taxon>Dikarya</taxon>
        <taxon>Ascomycota</taxon>
        <taxon>Pezizomycotina</taxon>
        <taxon>Dothideomycetes</taxon>
        <taxon>Dothideomycetidae</taxon>
        <taxon>Mycosphaerellales</taxon>
        <taxon>Mycosphaerellaceae</taxon>
        <taxon>Cercospora</taxon>
    </lineage>
</organism>
<name>A0A6A6F5B1_9PEZI</name>